<reference evidence="1" key="2">
    <citation type="submission" date="2022-10" db="EMBL/GenBank/DDBJ databases">
        <authorList>
            <consortium name="ENA_rothamsted_submissions"/>
            <consortium name="culmorum"/>
            <person name="King R."/>
        </authorList>
    </citation>
    <scope>NUCLEOTIDE SEQUENCE</scope>
</reference>
<evidence type="ECO:0000313" key="1">
    <source>
        <dbReference type="EMBL" id="CAH1725975.1"/>
    </source>
</evidence>
<dbReference type="Proteomes" id="UP001154329">
    <property type="component" value="Chromosome 2"/>
</dbReference>
<gene>
    <name evidence="1" type="ORF">APHIGO_LOCUS6954</name>
</gene>
<accession>A0A9P0J4H2</accession>
<proteinExistence type="predicted"/>
<reference evidence="1" key="1">
    <citation type="submission" date="2022-02" db="EMBL/GenBank/DDBJ databases">
        <authorList>
            <person name="King R."/>
        </authorList>
    </citation>
    <scope>NUCLEOTIDE SEQUENCE</scope>
</reference>
<keyword evidence="2" id="KW-1185">Reference proteome</keyword>
<sequence>MASQISKSIVFSLIISKAHIQIVLNHLIILQIYIPTTAESPSLHKNEVHLTTNVFFNISVKLNTSLIDVFSNINKIKYCTYRESIKYIELTLNNIPTIIISSAYFRHNIKLNFDNFTRYFNNLKNHTSWFIVTSTLNISTEVLAYLISEVEFLITFY</sequence>
<protein>
    <submittedName>
        <fullName evidence="1">Uncharacterized protein</fullName>
    </submittedName>
</protein>
<name>A0A9P0J4H2_APHGO</name>
<dbReference type="AlphaFoldDB" id="A0A9P0J4H2"/>
<evidence type="ECO:0000313" key="2">
    <source>
        <dbReference type="Proteomes" id="UP001154329"/>
    </source>
</evidence>
<organism evidence="1 2">
    <name type="scientific">Aphis gossypii</name>
    <name type="common">Cotton aphid</name>
    <dbReference type="NCBI Taxonomy" id="80765"/>
    <lineage>
        <taxon>Eukaryota</taxon>
        <taxon>Metazoa</taxon>
        <taxon>Ecdysozoa</taxon>
        <taxon>Arthropoda</taxon>
        <taxon>Hexapoda</taxon>
        <taxon>Insecta</taxon>
        <taxon>Pterygota</taxon>
        <taxon>Neoptera</taxon>
        <taxon>Paraneoptera</taxon>
        <taxon>Hemiptera</taxon>
        <taxon>Sternorrhyncha</taxon>
        <taxon>Aphidomorpha</taxon>
        <taxon>Aphidoidea</taxon>
        <taxon>Aphididae</taxon>
        <taxon>Aphidini</taxon>
        <taxon>Aphis</taxon>
        <taxon>Aphis</taxon>
    </lineage>
</organism>
<dbReference type="EMBL" id="OU899035">
    <property type="protein sequence ID" value="CAH1725975.1"/>
    <property type="molecule type" value="Genomic_DNA"/>
</dbReference>